<dbReference type="EMBL" id="LR743597">
    <property type="protein sequence ID" value="CAA2627738.1"/>
    <property type="molecule type" value="Genomic_DNA"/>
</dbReference>
<name>A0A7I8L3J8_SPIIN</name>
<gene>
    <name evidence="1" type="ORF">SI7747_10013390</name>
    <name evidence="2" type="ORF">SI8410_10014483</name>
</gene>
<dbReference type="EMBL" id="LR746273">
    <property type="protein sequence ID" value="CAA7403805.1"/>
    <property type="molecule type" value="Genomic_DNA"/>
</dbReference>
<organism evidence="2 3">
    <name type="scientific">Spirodela intermedia</name>
    <name type="common">Intermediate duckweed</name>
    <dbReference type="NCBI Taxonomy" id="51605"/>
    <lineage>
        <taxon>Eukaryota</taxon>
        <taxon>Viridiplantae</taxon>
        <taxon>Streptophyta</taxon>
        <taxon>Embryophyta</taxon>
        <taxon>Tracheophyta</taxon>
        <taxon>Spermatophyta</taxon>
        <taxon>Magnoliopsida</taxon>
        <taxon>Liliopsida</taxon>
        <taxon>Araceae</taxon>
        <taxon>Lemnoideae</taxon>
        <taxon>Spirodela</taxon>
    </lineage>
</organism>
<protein>
    <submittedName>
        <fullName evidence="2">Uncharacterized protein</fullName>
    </submittedName>
</protein>
<sequence length="26" mass="2998">MEITLSIVCRQVETHVVCCQHNHTLC</sequence>
<keyword evidence="3" id="KW-1185">Reference proteome</keyword>
<accession>A0A7I8L3J8</accession>
<evidence type="ECO:0000313" key="1">
    <source>
        <dbReference type="EMBL" id="CAA2627738.1"/>
    </source>
</evidence>
<reference evidence="2" key="1">
    <citation type="submission" date="2020-02" db="EMBL/GenBank/DDBJ databases">
        <authorList>
            <person name="Scholz U."/>
            <person name="Mascher M."/>
            <person name="Fiebig A."/>
        </authorList>
    </citation>
    <scope>NUCLEOTIDE SEQUENCE</scope>
</reference>
<evidence type="ECO:0000313" key="3">
    <source>
        <dbReference type="Proteomes" id="UP000663760"/>
    </source>
</evidence>
<evidence type="ECO:0000313" key="2">
    <source>
        <dbReference type="EMBL" id="CAA7403805.1"/>
    </source>
</evidence>
<proteinExistence type="predicted"/>
<dbReference type="AlphaFoldDB" id="A0A7I8L3J8"/>
<dbReference type="Proteomes" id="UP000663760">
    <property type="component" value="Chromosome 10"/>
</dbReference>